<sequence>MVMASQLVRLTHSCGIITNEKHTGMKKQLIYVVDDEADYLTLVQFVFAEFLPQYSIAVFQNGEVMMGNLQKGLEHPVLIFLDLHMPIMNGQQTLRGLKQRLDWKPIPVVMVTNGASDQEVQACYEAGANSCLAKPMNIEAMQLLFNQVCSYWVNTNGPIPY</sequence>
<dbReference type="SMART" id="SM00448">
    <property type="entry name" value="REC"/>
    <property type="match status" value="1"/>
</dbReference>
<dbReference type="InterPro" id="IPR001789">
    <property type="entry name" value="Sig_transdc_resp-reg_receiver"/>
</dbReference>
<gene>
    <name evidence="3" type="ORF">GJR95_10105</name>
</gene>
<dbReference type="Pfam" id="PF00072">
    <property type="entry name" value="Response_reg"/>
    <property type="match status" value="1"/>
</dbReference>
<dbReference type="GO" id="GO:0000160">
    <property type="term" value="P:phosphorelay signal transduction system"/>
    <property type="evidence" value="ECO:0007669"/>
    <property type="project" value="InterPro"/>
</dbReference>
<dbReference type="Proteomes" id="UP000464577">
    <property type="component" value="Chromosome"/>
</dbReference>
<dbReference type="EMBL" id="CP045997">
    <property type="protein sequence ID" value="QHV95340.1"/>
    <property type="molecule type" value="Genomic_DNA"/>
</dbReference>
<organism evidence="3 4">
    <name type="scientific">Spirosoma endbachense</name>
    <dbReference type="NCBI Taxonomy" id="2666025"/>
    <lineage>
        <taxon>Bacteria</taxon>
        <taxon>Pseudomonadati</taxon>
        <taxon>Bacteroidota</taxon>
        <taxon>Cytophagia</taxon>
        <taxon>Cytophagales</taxon>
        <taxon>Cytophagaceae</taxon>
        <taxon>Spirosoma</taxon>
    </lineage>
</organism>
<keyword evidence="4" id="KW-1185">Reference proteome</keyword>
<protein>
    <submittedName>
        <fullName evidence="3">Response regulator</fullName>
    </submittedName>
</protein>
<accession>A0A6P1VTM1</accession>
<dbReference type="PANTHER" id="PTHR44520">
    <property type="entry name" value="RESPONSE REGULATOR RCP1-RELATED"/>
    <property type="match status" value="1"/>
</dbReference>
<dbReference type="KEGG" id="senf:GJR95_10105"/>
<evidence type="ECO:0000313" key="4">
    <source>
        <dbReference type="Proteomes" id="UP000464577"/>
    </source>
</evidence>
<dbReference type="InterPro" id="IPR011006">
    <property type="entry name" value="CheY-like_superfamily"/>
</dbReference>
<feature type="modified residue" description="4-aspartylphosphate" evidence="1">
    <location>
        <position position="82"/>
    </location>
</feature>
<name>A0A6P1VTM1_9BACT</name>
<dbReference type="AlphaFoldDB" id="A0A6P1VTM1"/>
<feature type="domain" description="Response regulatory" evidence="2">
    <location>
        <begin position="29"/>
        <end position="149"/>
    </location>
</feature>
<dbReference type="PROSITE" id="PS50110">
    <property type="entry name" value="RESPONSE_REGULATORY"/>
    <property type="match status" value="1"/>
</dbReference>
<evidence type="ECO:0000313" key="3">
    <source>
        <dbReference type="EMBL" id="QHV95340.1"/>
    </source>
</evidence>
<dbReference type="PANTHER" id="PTHR44520:SF2">
    <property type="entry name" value="RESPONSE REGULATOR RCP1"/>
    <property type="match status" value="1"/>
</dbReference>
<dbReference type="SUPFAM" id="SSF52172">
    <property type="entry name" value="CheY-like"/>
    <property type="match status" value="1"/>
</dbReference>
<keyword evidence="1" id="KW-0597">Phosphoprotein</keyword>
<dbReference type="Gene3D" id="3.40.50.2300">
    <property type="match status" value="1"/>
</dbReference>
<dbReference type="InterPro" id="IPR052893">
    <property type="entry name" value="TCS_response_regulator"/>
</dbReference>
<reference evidence="3 4" key="1">
    <citation type="submission" date="2019-11" db="EMBL/GenBank/DDBJ databases">
        <title>Spirosoma endbachense sp. nov., isolated from a natural salt meadow.</title>
        <authorList>
            <person name="Rojas J."/>
            <person name="Ambika Manirajan B."/>
            <person name="Ratering S."/>
            <person name="Suarez C."/>
            <person name="Geissler-Plaum R."/>
            <person name="Schnell S."/>
        </authorList>
    </citation>
    <scope>NUCLEOTIDE SEQUENCE [LARGE SCALE GENOMIC DNA]</scope>
    <source>
        <strain evidence="3 4">I-24</strain>
    </source>
</reference>
<proteinExistence type="predicted"/>
<evidence type="ECO:0000256" key="1">
    <source>
        <dbReference type="PROSITE-ProRule" id="PRU00169"/>
    </source>
</evidence>
<evidence type="ECO:0000259" key="2">
    <source>
        <dbReference type="PROSITE" id="PS50110"/>
    </source>
</evidence>